<proteinExistence type="predicted"/>
<dbReference type="Pfam" id="PF14063">
    <property type="entry name" value="DUF4254"/>
    <property type="match status" value="1"/>
</dbReference>
<dbReference type="RefSeq" id="WP_209139612.1">
    <property type="nucleotide sequence ID" value="NZ_JAGHKO010000004.1"/>
</dbReference>
<evidence type="ECO:0000313" key="1">
    <source>
        <dbReference type="EMBL" id="MBO9201558.1"/>
    </source>
</evidence>
<evidence type="ECO:0000313" key="2">
    <source>
        <dbReference type="Proteomes" id="UP000677244"/>
    </source>
</evidence>
<name>A0ABS3YUL2_9BACT</name>
<keyword evidence="2" id="KW-1185">Reference proteome</keyword>
<sequence length="203" mass="23910">MKNIPAHFYKVYKQAISDYHVFDDVDHALDNAFGPGTIEHIAYEKSWIDTVQWHLEDLIRDPAIESLAALRIKKRIDQLNQKRTDIVELIDDYFQRKYKGVPCQMNARHNTESLGWALDRLSILALKEYHIDIELGRQNATEAHLAKCMNRKNILLSQKDDLLQSINWLIEDIEQGRKINKVYRQLKMYNDVEFNPVLYKKLG</sequence>
<accession>A0ABS3YUL2</accession>
<comment type="caution">
    <text evidence="1">The sequence shown here is derived from an EMBL/GenBank/DDBJ whole genome shotgun (WGS) entry which is preliminary data.</text>
</comment>
<dbReference type="Proteomes" id="UP000677244">
    <property type="component" value="Unassembled WGS sequence"/>
</dbReference>
<protein>
    <submittedName>
        <fullName evidence="1">DUF4254 domain-containing protein</fullName>
    </submittedName>
</protein>
<reference evidence="1 2" key="1">
    <citation type="submission" date="2021-03" db="EMBL/GenBank/DDBJ databases">
        <title>Assistant Professor.</title>
        <authorList>
            <person name="Huq M.A."/>
        </authorList>
    </citation>
    <scope>NUCLEOTIDE SEQUENCE [LARGE SCALE GENOMIC DNA]</scope>
    <source>
        <strain evidence="1 2">MAH-29</strain>
    </source>
</reference>
<dbReference type="InterPro" id="IPR025350">
    <property type="entry name" value="DUF4254"/>
</dbReference>
<organism evidence="1 2">
    <name type="scientific">Niastella soli</name>
    <dbReference type="NCBI Taxonomy" id="2821487"/>
    <lineage>
        <taxon>Bacteria</taxon>
        <taxon>Pseudomonadati</taxon>
        <taxon>Bacteroidota</taxon>
        <taxon>Chitinophagia</taxon>
        <taxon>Chitinophagales</taxon>
        <taxon>Chitinophagaceae</taxon>
        <taxon>Niastella</taxon>
    </lineage>
</organism>
<gene>
    <name evidence="1" type="ORF">J7I42_14850</name>
</gene>
<dbReference type="EMBL" id="JAGHKO010000004">
    <property type="protein sequence ID" value="MBO9201558.1"/>
    <property type="molecule type" value="Genomic_DNA"/>
</dbReference>